<gene>
    <name evidence="2" type="ORF">HMPREF0058_0751</name>
</gene>
<dbReference type="InterPro" id="IPR058154">
    <property type="entry name" value="Bxb1_TTP-like"/>
</dbReference>
<dbReference type="STRING" id="103621.GCA_001067145_01361"/>
<protein>
    <submittedName>
        <fullName evidence="2">Uncharacterized protein</fullName>
    </submittedName>
</protein>
<evidence type="ECO:0000256" key="1">
    <source>
        <dbReference type="SAM" id="MobiDB-lite"/>
    </source>
</evidence>
<evidence type="ECO:0000313" key="3">
    <source>
        <dbReference type="Proteomes" id="UP000004778"/>
    </source>
</evidence>
<dbReference type="RefSeq" id="WP_006547718.1">
    <property type="nucleotide sequence ID" value="NZ_DS999574.1"/>
</dbReference>
<comment type="caution">
    <text evidence="2">The sequence shown here is derived from an EMBL/GenBank/DDBJ whole genome shotgun (WGS) entry which is preliminary data.</text>
</comment>
<accession>C0W4F7</accession>
<dbReference type="Proteomes" id="UP000004778">
    <property type="component" value="Unassembled WGS sequence"/>
</dbReference>
<dbReference type="Pfam" id="PF25681">
    <property type="entry name" value="Phage_TTP_17"/>
    <property type="match status" value="1"/>
</dbReference>
<reference evidence="2 3" key="1">
    <citation type="submission" date="2009-01" db="EMBL/GenBank/DDBJ databases">
        <authorList>
            <person name="Qin X."/>
            <person name="Bachman B."/>
            <person name="Battles P."/>
            <person name="Bell A."/>
            <person name="Bess C."/>
            <person name="Bickham C."/>
            <person name="Chaboub L."/>
            <person name="Chen D."/>
            <person name="Coyle M."/>
            <person name="Deiros D.R."/>
            <person name="Dinh H."/>
            <person name="Forbes L."/>
            <person name="Fowler G."/>
            <person name="Francisco L."/>
            <person name="Fu Q."/>
            <person name="Gubbala S."/>
            <person name="Hale W."/>
            <person name="Han Y."/>
            <person name="Hemphill L."/>
            <person name="Highlander S.K."/>
            <person name="Hirani K."/>
            <person name="Hogues M."/>
            <person name="Jackson L."/>
            <person name="Jakkamsetti A."/>
            <person name="Javaid M."/>
            <person name="Jiang H."/>
            <person name="Korchina V."/>
            <person name="Kovar C."/>
            <person name="Lara F."/>
            <person name="Lee S."/>
            <person name="Mata R."/>
            <person name="Mathew T."/>
            <person name="Moen C."/>
            <person name="Morales K."/>
            <person name="Munidasa M."/>
            <person name="Nazareth L."/>
            <person name="Ngo R."/>
            <person name="Nguyen L."/>
            <person name="Okwuonu G."/>
            <person name="Ongeri F."/>
            <person name="Patil S."/>
            <person name="Petrosino J."/>
            <person name="Pham C."/>
            <person name="Pham P."/>
            <person name="Pu L.-L."/>
            <person name="Puazo M."/>
            <person name="Raj R."/>
            <person name="Reid J."/>
            <person name="Rouhana J."/>
            <person name="Saada N."/>
            <person name="Shang Y."/>
            <person name="Simmons D."/>
            <person name="Thornton R."/>
            <person name="Warren J."/>
            <person name="Weissenberger G."/>
            <person name="Zhang J."/>
            <person name="Zhang L."/>
            <person name="Zhou C."/>
            <person name="Zhu D."/>
            <person name="Muzny D."/>
            <person name="Worley K."/>
            <person name="Gibbs R."/>
        </authorList>
    </citation>
    <scope>NUCLEOTIDE SEQUENCE [LARGE SCALE GENOMIC DNA]</scope>
    <source>
        <strain evidence="2 3">DSM 15434</strain>
    </source>
</reference>
<evidence type="ECO:0000313" key="2">
    <source>
        <dbReference type="EMBL" id="EEH66385.1"/>
    </source>
</evidence>
<sequence length="199" mass="21273">MAAPTESAPTIAGIGHVYVADPDTTPPAGFLDSFKFDTGSAPKGFTWLGDTSSETLPEFGSDGGDSTSKRTWDRKDLRVTREDKTHTMTIASVASSATAIETAFPGSTWRESDKAWDIDLDGSVEKAVLMVVEDGTQACAHLFRRVSLSGALPTLDLENFSEISISGAIMTPASGEKKYRFYPPRERTVTGAAVRSASE</sequence>
<keyword evidence="3" id="KW-1185">Reference proteome</keyword>
<dbReference type="OrthoDB" id="4094653at2"/>
<organism evidence="2 3">
    <name type="scientific">Actinomyces urogenitalis DSM 15434</name>
    <dbReference type="NCBI Taxonomy" id="525246"/>
    <lineage>
        <taxon>Bacteria</taxon>
        <taxon>Bacillati</taxon>
        <taxon>Actinomycetota</taxon>
        <taxon>Actinomycetes</taxon>
        <taxon>Actinomycetales</taxon>
        <taxon>Actinomycetaceae</taxon>
        <taxon>Actinomyces</taxon>
    </lineage>
</organism>
<name>C0W4F7_9ACTO</name>
<dbReference type="AlphaFoldDB" id="C0W4F7"/>
<proteinExistence type="predicted"/>
<dbReference type="HOGENOM" id="CLU_1369682_0_0_11"/>
<feature type="region of interest" description="Disordered" evidence="1">
    <location>
        <begin position="51"/>
        <end position="71"/>
    </location>
</feature>
<dbReference type="EMBL" id="ACFH01000051">
    <property type="protein sequence ID" value="EEH66385.1"/>
    <property type="molecule type" value="Genomic_DNA"/>
</dbReference>